<evidence type="ECO:0000256" key="3">
    <source>
        <dbReference type="ARBA" id="ARBA00023125"/>
    </source>
</evidence>
<keyword evidence="3" id="KW-0238">DNA-binding</keyword>
<keyword evidence="5" id="KW-0539">Nucleus</keyword>
<evidence type="ECO:0000256" key="5">
    <source>
        <dbReference type="ARBA" id="ARBA00023242"/>
    </source>
</evidence>
<keyword evidence="8" id="KW-1185">Reference proteome</keyword>
<evidence type="ECO:0000313" key="8">
    <source>
        <dbReference type="Proteomes" id="UP000323000"/>
    </source>
</evidence>
<dbReference type="OrthoDB" id="954231at2759"/>
<evidence type="ECO:0000259" key="6">
    <source>
        <dbReference type="PROSITE" id="PS50863"/>
    </source>
</evidence>
<dbReference type="SUPFAM" id="SSF101936">
    <property type="entry name" value="DNA-binding pseudobarrel domain"/>
    <property type="match status" value="1"/>
</dbReference>
<dbReference type="InterPro" id="IPR015300">
    <property type="entry name" value="DNA-bd_pseudobarrel_sf"/>
</dbReference>
<dbReference type="GO" id="GO:0005634">
    <property type="term" value="C:nucleus"/>
    <property type="evidence" value="ECO:0007669"/>
    <property type="project" value="UniProtKB-SubCell"/>
</dbReference>
<organism evidence="7 8">
    <name type="scientific">Acer yangbiense</name>
    <dbReference type="NCBI Taxonomy" id="1000413"/>
    <lineage>
        <taxon>Eukaryota</taxon>
        <taxon>Viridiplantae</taxon>
        <taxon>Streptophyta</taxon>
        <taxon>Embryophyta</taxon>
        <taxon>Tracheophyta</taxon>
        <taxon>Spermatophyta</taxon>
        <taxon>Magnoliopsida</taxon>
        <taxon>eudicotyledons</taxon>
        <taxon>Gunneridae</taxon>
        <taxon>Pentapetalae</taxon>
        <taxon>rosids</taxon>
        <taxon>malvids</taxon>
        <taxon>Sapindales</taxon>
        <taxon>Sapindaceae</taxon>
        <taxon>Hippocastanoideae</taxon>
        <taxon>Acereae</taxon>
        <taxon>Acer</taxon>
    </lineage>
</organism>
<dbReference type="Proteomes" id="UP000323000">
    <property type="component" value="Chromosome 3"/>
</dbReference>
<evidence type="ECO:0000256" key="4">
    <source>
        <dbReference type="ARBA" id="ARBA00023163"/>
    </source>
</evidence>
<name>A0A5C7I9S1_9ROSI</name>
<sequence length="143" mass="16366">MAQRIFAVSKILSVTDVDDKVALPAEIRKHMQPMMNEEKIMELEAIDRWNQRWPLKYCSYALQNGKFKNPVLSGAGWRKIVNENGVRHGDELIFSGDQVEGADGVQYMIQVIRQIVPLYGEPDTVEVVKLKSQTRMTFQGQPM</sequence>
<accession>A0A5C7I9S1</accession>
<feature type="domain" description="TF-B3" evidence="6">
    <location>
        <begin position="6"/>
        <end position="115"/>
    </location>
</feature>
<dbReference type="InterPro" id="IPR003340">
    <property type="entry name" value="B3_DNA-bd"/>
</dbReference>
<dbReference type="PROSITE" id="PS50863">
    <property type="entry name" value="B3"/>
    <property type="match status" value="1"/>
</dbReference>
<reference evidence="8" key="1">
    <citation type="journal article" date="2019" name="Gigascience">
        <title>De novo genome assembly of the endangered Acer yangbiense, a plant species with extremely small populations endemic to Yunnan Province, China.</title>
        <authorList>
            <person name="Yang J."/>
            <person name="Wariss H.M."/>
            <person name="Tao L."/>
            <person name="Zhang R."/>
            <person name="Yun Q."/>
            <person name="Hollingsworth P."/>
            <person name="Dao Z."/>
            <person name="Luo G."/>
            <person name="Guo H."/>
            <person name="Ma Y."/>
            <person name="Sun W."/>
        </authorList>
    </citation>
    <scope>NUCLEOTIDE SEQUENCE [LARGE SCALE GENOMIC DNA]</scope>
    <source>
        <strain evidence="8">cv. Malutang</strain>
    </source>
</reference>
<evidence type="ECO:0000256" key="2">
    <source>
        <dbReference type="ARBA" id="ARBA00023015"/>
    </source>
</evidence>
<keyword evidence="4" id="KW-0804">Transcription</keyword>
<keyword evidence="2" id="KW-0805">Transcription regulation</keyword>
<dbReference type="CDD" id="cd10017">
    <property type="entry name" value="B3_DNA"/>
    <property type="match status" value="1"/>
</dbReference>
<evidence type="ECO:0000313" key="7">
    <source>
        <dbReference type="EMBL" id="TXG65126.1"/>
    </source>
</evidence>
<gene>
    <name evidence="7" type="ORF">EZV62_006401</name>
</gene>
<dbReference type="Gene3D" id="2.40.330.10">
    <property type="entry name" value="DNA-binding pseudobarrel domain"/>
    <property type="match status" value="1"/>
</dbReference>
<proteinExistence type="predicted"/>
<comment type="subcellular location">
    <subcellularLocation>
        <location evidence="1">Nucleus</location>
    </subcellularLocation>
</comment>
<comment type="caution">
    <text evidence="7">The sequence shown here is derived from an EMBL/GenBank/DDBJ whole genome shotgun (WGS) entry which is preliminary data.</text>
</comment>
<dbReference type="GO" id="GO:0003677">
    <property type="term" value="F:DNA binding"/>
    <property type="evidence" value="ECO:0007669"/>
    <property type="project" value="UniProtKB-KW"/>
</dbReference>
<protein>
    <recommendedName>
        <fullName evidence="6">TF-B3 domain-containing protein</fullName>
    </recommendedName>
</protein>
<evidence type="ECO:0000256" key="1">
    <source>
        <dbReference type="ARBA" id="ARBA00004123"/>
    </source>
</evidence>
<dbReference type="AlphaFoldDB" id="A0A5C7I9S1"/>
<dbReference type="EMBL" id="VAHF01000003">
    <property type="protein sequence ID" value="TXG65126.1"/>
    <property type="molecule type" value="Genomic_DNA"/>
</dbReference>